<gene>
    <name evidence="8" type="ORF">C8N43_0231</name>
</gene>
<evidence type="ECO:0000313" key="8">
    <source>
        <dbReference type="EMBL" id="PTX55592.1"/>
    </source>
</evidence>
<feature type="chain" id="PRO_5015593820" evidence="6">
    <location>
        <begin position="24"/>
        <end position="519"/>
    </location>
</feature>
<evidence type="ECO:0000256" key="3">
    <source>
        <dbReference type="ARBA" id="ARBA00009284"/>
    </source>
</evidence>
<dbReference type="GO" id="GO:0030246">
    <property type="term" value="F:carbohydrate binding"/>
    <property type="evidence" value="ECO:0007669"/>
    <property type="project" value="InterPro"/>
</dbReference>
<evidence type="ECO:0000256" key="6">
    <source>
        <dbReference type="SAM" id="SignalP"/>
    </source>
</evidence>
<dbReference type="AlphaFoldDB" id="A0A2T6BHR3"/>
<evidence type="ECO:0000256" key="2">
    <source>
        <dbReference type="ARBA" id="ARBA00005001"/>
    </source>
</evidence>
<dbReference type="InterPro" id="IPR014718">
    <property type="entry name" value="GH-type_carb-bd"/>
</dbReference>
<dbReference type="GO" id="GO:0003824">
    <property type="term" value="F:catalytic activity"/>
    <property type="evidence" value="ECO:0007669"/>
    <property type="project" value="InterPro"/>
</dbReference>
<dbReference type="Gene3D" id="2.60.40.10">
    <property type="entry name" value="Immunoglobulins"/>
    <property type="match status" value="1"/>
</dbReference>
<dbReference type="InterPro" id="IPR011013">
    <property type="entry name" value="Gal_mutarotase_sf_dom"/>
</dbReference>
<dbReference type="EMBL" id="QBKS01000001">
    <property type="protein sequence ID" value="PTX55592.1"/>
    <property type="molecule type" value="Genomic_DNA"/>
</dbReference>
<dbReference type="UniPathway" id="UPA00637"/>
<organism evidence="8 9">
    <name type="scientific">Litoreibacter ponti</name>
    <dbReference type="NCBI Taxonomy" id="1510457"/>
    <lineage>
        <taxon>Bacteria</taxon>
        <taxon>Pseudomonadati</taxon>
        <taxon>Pseudomonadota</taxon>
        <taxon>Alphaproteobacteria</taxon>
        <taxon>Rhodobacterales</taxon>
        <taxon>Roseobacteraceae</taxon>
        <taxon>Litoreibacter</taxon>
    </lineage>
</organism>
<comment type="subcellular location">
    <subcellularLocation>
        <location evidence="1">Periplasm</location>
    </subcellularLocation>
</comment>
<dbReference type="PROSITE" id="PS51318">
    <property type="entry name" value="TAT"/>
    <property type="match status" value="1"/>
</dbReference>
<keyword evidence="4 6" id="KW-0732">Signal</keyword>
<dbReference type="PANTHER" id="PTHR30504:SF2">
    <property type="entry name" value="GLUCANS BIOSYNTHESIS PROTEIN G"/>
    <property type="match status" value="1"/>
</dbReference>
<dbReference type="InterPro" id="IPR006311">
    <property type="entry name" value="TAT_signal"/>
</dbReference>
<dbReference type="PIRSF" id="PIRSF006281">
    <property type="entry name" value="MdoG"/>
    <property type="match status" value="1"/>
</dbReference>
<dbReference type="GO" id="GO:0030288">
    <property type="term" value="C:outer membrane-bounded periplasmic space"/>
    <property type="evidence" value="ECO:0007669"/>
    <property type="project" value="TreeGrafter"/>
</dbReference>
<sequence>MSLDRRTFLMMLGAASVAGPAGALPMFKGEARPFSRLWLKQEAARLAGEDYQPMPEVDQSWRDLTYDQYRALVFDTKKSLWSDTDRAFQMDLFHPGLYFPRPIEINVVEGDEARTLAFDLTLFKRYKQFPKELVDKAMDEDPMDSKLGYSGLRLRHELSKPGKFEEFMVFQGASYFRAIATGQNYGLSARGLALNTGDAAGEEFPEFTRFWVEAPGEDASEIIVHALLDGPSTTGAYSFTITPGAPAHVAVEATLYPRTELTHVGIAPLTSMFLFDQTNRTRFDDFREAVHDSEGLLVYNGAGEMLWRPLANPATLQVSSFVDDNPRGFGLMQRAREVEDFADLEAHYHNRPSLWITPDGGWGRGSVTLVEIPADKEIYDNIVAYWRPREPLAAGQEHDFAYQMHWGGEPEGVRPVARVLNSRIGKGYDKTKPYSIIAVDFADHEAFGTEEKDLDGITRFIGANRGEVTEGVLQRNPGTGGVRLAFKFEPGEATSAEFRVQLVKDGKSLTEVWLYRWTA</sequence>
<dbReference type="Proteomes" id="UP000243978">
    <property type="component" value="Unassembled WGS sequence"/>
</dbReference>
<accession>A0A2T6BHR3</accession>
<dbReference type="Pfam" id="PF04349">
    <property type="entry name" value="MdoG"/>
    <property type="match status" value="1"/>
</dbReference>
<evidence type="ECO:0000259" key="7">
    <source>
        <dbReference type="Pfam" id="PF04349"/>
    </source>
</evidence>
<evidence type="ECO:0000256" key="1">
    <source>
        <dbReference type="ARBA" id="ARBA00004418"/>
    </source>
</evidence>
<dbReference type="InterPro" id="IPR014756">
    <property type="entry name" value="Ig_E-set"/>
</dbReference>
<dbReference type="InterPro" id="IPR014438">
    <property type="entry name" value="Glucan_biosyn_MdoG/MdoD"/>
</dbReference>
<dbReference type="RefSeq" id="WP_245912866.1">
    <property type="nucleotide sequence ID" value="NZ_QBKS01000001.1"/>
</dbReference>
<name>A0A2T6BHR3_9RHOB</name>
<proteinExistence type="inferred from homology"/>
<evidence type="ECO:0000256" key="4">
    <source>
        <dbReference type="ARBA" id="ARBA00022729"/>
    </source>
</evidence>
<dbReference type="InterPro" id="IPR007444">
    <property type="entry name" value="Glucan_biosyn_MdoG_C"/>
</dbReference>
<keyword evidence="9" id="KW-1185">Reference proteome</keyword>
<dbReference type="SUPFAM" id="SSF81296">
    <property type="entry name" value="E set domains"/>
    <property type="match status" value="1"/>
</dbReference>
<comment type="caution">
    <text evidence="8">The sequence shown here is derived from an EMBL/GenBank/DDBJ whole genome shotgun (WGS) entry which is preliminary data.</text>
</comment>
<dbReference type="InterPro" id="IPR013783">
    <property type="entry name" value="Ig-like_fold"/>
</dbReference>
<feature type="signal peptide" evidence="6">
    <location>
        <begin position="1"/>
        <end position="23"/>
    </location>
</feature>
<evidence type="ECO:0000313" key="9">
    <source>
        <dbReference type="Proteomes" id="UP000243978"/>
    </source>
</evidence>
<comment type="pathway">
    <text evidence="2">Glycan metabolism; osmoregulated periplasmic glucan (OPG) biosynthesis.</text>
</comment>
<keyword evidence="5" id="KW-0574">Periplasm</keyword>
<dbReference type="Gene3D" id="2.70.98.10">
    <property type="match status" value="1"/>
</dbReference>
<feature type="domain" description="Glucan biosynthesis periplasmic MdoG C-terminal" evidence="7">
    <location>
        <begin position="34"/>
        <end position="517"/>
    </location>
</feature>
<comment type="similarity">
    <text evidence="3">Belongs to the OpgD/OpgG family.</text>
</comment>
<dbReference type="PANTHER" id="PTHR30504">
    <property type="entry name" value="GLUCANS BIOSYNTHESIS PROTEIN"/>
    <property type="match status" value="1"/>
</dbReference>
<dbReference type="FunFam" id="2.70.98.10:FF:000001">
    <property type="entry name" value="Glucans biosynthesis protein G"/>
    <property type="match status" value="1"/>
</dbReference>
<dbReference type="GO" id="GO:0051274">
    <property type="term" value="P:beta-glucan biosynthetic process"/>
    <property type="evidence" value="ECO:0007669"/>
    <property type="project" value="TreeGrafter"/>
</dbReference>
<evidence type="ECO:0000256" key="5">
    <source>
        <dbReference type="ARBA" id="ARBA00022764"/>
    </source>
</evidence>
<protein>
    <submittedName>
        <fullName evidence="8">Glucans biosynthesis protein</fullName>
    </submittedName>
</protein>
<dbReference type="SUPFAM" id="SSF74650">
    <property type="entry name" value="Galactose mutarotase-like"/>
    <property type="match status" value="1"/>
</dbReference>
<reference evidence="8 9" key="1">
    <citation type="submission" date="2018-04" db="EMBL/GenBank/DDBJ databases">
        <title>Genomic Encyclopedia of Archaeal and Bacterial Type Strains, Phase II (KMG-II): from individual species to whole genera.</title>
        <authorList>
            <person name="Goeker M."/>
        </authorList>
    </citation>
    <scope>NUCLEOTIDE SEQUENCE [LARGE SCALE GENOMIC DNA]</scope>
    <source>
        <strain evidence="8 9">DSM 100977</strain>
    </source>
</reference>